<dbReference type="EMBL" id="QCXQ01000002">
    <property type="protein sequence ID" value="PWG00080.1"/>
    <property type="molecule type" value="Genomic_DNA"/>
</dbReference>
<dbReference type="NCBIfam" id="NF040507">
    <property type="entry name" value="LBP_cg2779_fam"/>
    <property type="match status" value="1"/>
</dbReference>
<organism evidence="1 2">
    <name type="scientific">Levilactobacillus bambusae</name>
    <dbReference type="NCBI Taxonomy" id="2024736"/>
    <lineage>
        <taxon>Bacteria</taxon>
        <taxon>Bacillati</taxon>
        <taxon>Bacillota</taxon>
        <taxon>Bacilli</taxon>
        <taxon>Lactobacillales</taxon>
        <taxon>Lactobacillaceae</taxon>
        <taxon>Levilactobacillus</taxon>
    </lineage>
</organism>
<dbReference type="RefSeq" id="WP_109250027.1">
    <property type="nucleotide sequence ID" value="NZ_QCXQ01000002.1"/>
</dbReference>
<sequence>MSEGLTDIAEQIIAYQKKHDKTDAQMAFDSRLSVEKYHTIKSGEAKPTPDELAALERVLSK</sequence>
<dbReference type="OrthoDB" id="2246554at2"/>
<dbReference type="GO" id="GO:0003677">
    <property type="term" value="F:DNA binding"/>
    <property type="evidence" value="ECO:0007669"/>
    <property type="project" value="InterPro"/>
</dbReference>
<dbReference type="SUPFAM" id="SSF47413">
    <property type="entry name" value="lambda repressor-like DNA-binding domains"/>
    <property type="match status" value="1"/>
</dbReference>
<evidence type="ECO:0000313" key="1">
    <source>
        <dbReference type="EMBL" id="PWG00080.1"/>
    </source>
</evidence>
<dbReference type="InterPro" id="IPR010982">
    <property type="entry name" value="Lambda_DNA-bd_dom_sf"/>
</dbReference>
<gene>
    <name evidence="1" type="ORF">DCM90_03855</name>
</gene>
<reference evidence="1 2" key="1">
    <citation type="journal article" date="2018" name="Int. J. Syst. Evol. Microbiol.">
        <title>Lactobacillus bambusae sp. nov., isolated from a traditional fermented Ma-bamboo shoots of Taiwan.</title>
        <authorList>
            <person name="Wang L.-T."/>
        </authorList>
    </citation>
    <scope>NUCLEOTIDE SEQUENCE [LARGE SCALE GENOMIC DNA]</scope>
    <source>
        <strain evidence="1 2">BS-W1</strain>
    </source>
</reference>
<proteinExistence type="predicted"/>
<dbReference type="Proteomes" id="UP000245080">
    <property type="component" value="Unassembled WGS sequence"/>
</dbReference>
<keyword evidence="2" id="KW-1185">Reference proteome</keyword>
<evidence type="ECO:0008006" key="3">
    <source>
        <dbReference type="Google" id="ProtNLM"/>
    </source>
</evidence>
<dbReference type="AlphaFoldDB" id="A0A2V1N192"/>
<comment type="caution">
    <text evidence="1">The sequence shown here is derived from an EMBL/GenBank/DDBJ whole genome shotgun (WGS) entry which is preliminary data.</text>
</comment>
<evidence type="ECO:0000313" key="2">
    <source>
        <dbReference type="Proteomes" id="UP000245080"/>
    </source>
</evidence>
<protein>
    <recommendedName>
        <fullName evidence="3">XRE family transcriptional regulator</fullName>
    </recommendedName>
</protein>
<name>A0A2V1N192_9LACO</name>
<dbReference type="InterPro" id="IPR059218">
    <property type="entry name" value="LBP_cg2779-like"/>
</dbReference>
<accession>A0A2V1N192</accession>